<dbReference type="AlphaFoldDB" id="C7H645"/>
<name>C7H645_FAED2</name>
<evidence type="ECO:0000313" key="2">
    <source>
        <dbReference type="Proteomes" id="UP000004619"/>
    </source>
</evidence>
<gene>
    <name evidence="1" type="ORF">FAEPRAA2165_01770</name>
</gene>
<evidence type="ECO:0000313" key="1">
    <source>
        <dbReference type="EMBL" id="EEU96630.1"/>
    </source>
</evidence>
<reference evidence="1" key="1">
    <citation type="submission" date="2009-08" db="EMBL/GenBank/DDBJ databases">
        <authorList>
            <person name="Weinstock G."/>
            <person name="Sodergren E."/>
            <person name="Clifton S."/>
            <person name="Fulton L."/>
            <person name="Fulton B."/>
            <person name="Courtney L."/>
            <person name="Fronick C."/>
            <person name="Harrison M."/>
            <person name="Strong C."/>
            <person name="Farmer C."/>
            <person name="Delahaunty K."/>
            <person name="Markovic C."/>
            <person name="Hall O."/>
            <person name="Minx P."/>
            <person name="Tomlinson C."/>
            <person name="Mitreva M."/>
            <person name="Nelson J."/>
            <person name="Hou S."/>
            <person name="Wollam A."/>
            <person name="Pepin K.H."/>
            <person name="Johnson M."/>
            <person name="Bhonagiri V."/>
            <person name="Nash W.E."/>
            <person name="Warren W."/>
            <person name="Chinwalla A."/>
            <person name="Mardis E.R."/>
            <person name="Wilson R.K."/>
        </authorList>
    </citation>
    <scope>NUCLEOTIDE SEQUENCE [LARGE SCALE GENOMIC DNA]</scope>
    <source>
        <strain evidence="1">A2-165</strain>
    </source>
</reference>
<dbReference type="HOGENOM" id="CLU_3080059_0_0_9"/>
<dbReference type="STRING" id="411483.FAEPRAA2165_01770"/>
<protein>
    <submittedName>
        <fullName evidence="1">Uncharacterized protein</fullName>
    </submittedName>
</protein>
<comment type="caution">
    <text evidence="1">The sequence shown here is derived from an EMBL/GenBank/DDBJ whole genome shotgun (WGS) entry which is preliminary data.</text>
</comment>
<sequence>MGREKDFQHNRHPLFDYKLIIFLRCSHFISILHRVQRFLIYRISSSRFDFIL</sequence>
<organism evidence="1 2">
    <name type="scientific">Faecalibacterium duncaniae (strain DSM 17677 / JCM 31915 / A2-165)</name>
    <name type="common">Faecalibacterium prausnitzii</name>
    <dbReference type="NCBI Taxonomy" id="411483"/>
    <lineage>
        <taxon>Bacteria</taxon>
        <taxon>Bacillati</taxon>
        <taxon>Bacillota</taxon>
        <taxon>Clostridia</taxon>
        <taxon>Eubacteriales</taxon>
        <taxon>Oscillospiraceae</taxon>
        <taxon>Faecalibacterium</taxon>
    </lineage>
</organism>
<dbReference type="Proteomes" id="UP000004619">
    <property type="component" value="Unassembled WGS sequence"/>
</dbReference>
<keyword evidence="2" id="KW-1185">Reference proteome</keyword>
<accession>C7H645</accession>
<proteinExistence type="predicted"/>
<dbReference type="EMBL" id="ACOP02000047">
    <property type="protein sequence ID" value="EEU96630.1"/>
    <property type="molecule type" value="Genomic_DNA"/>
</dbReference>